<name>A0A3M7PIW6_BRAPC</name>
<keyword evidence="2" id="KW-0645">Protease</keyword>
<dbReference type="GO" id="GO:0008234">
    <property type="term" value="F:cysteine-type peptidase activity"/>
    <property type="evidence" value="ECO:0007669"/>
    <property type="project" value="InterPro"/>
</dbReference>
<keyword evidence="6" id="KW-1185">Reference proteome</keyword>
<dbReference type="Gene3D" id="3.40.395.10">
    <property type="entry name" value="Adenoviral Proteinase, Chain A"/>
    <property type="match status" value="1"/>
</dbReference>
<evidence type="ECO:0000256" key="2">
    <source>
        <dbReference type="ARBA" id="ARBA00022670"/>
    </source>
</evidence>
<evidence type="ECO:0000256" key="1">
    <source>
        <dbReference type="ARBA" id="ARBA00005234"/>
    </source>
</evidence>
<dbReference type="AlphaFoldDB" id="A0A3M7PIW6"/>
<dbReference type="OrthoDB" id="413122at2759"/>
<comment type="similarity">
    <text evidence="1">Belongs to the peptidase C48 family.</text>
</comment>
<comment type="caution">
    <text evidence="5">The sequence shown here is derived from an EMBL/GenBank/DDBJ whole genome shotgun (WGS) entry which is preliminary data.</text>
</comment>
<evidence type="ECO:0000259" key="4">
    <source>
        <dbReference type="PROSITE" id="PS50600"/>
    </source>
</evidence>
<dbReference type="STRING" id="10195.A0A3M7PIW6"/>
<sequence length="989" mass="115383">MSDISSQSSIKFEIAVEKAQFFKIFDNSKKDNKRPNAEKLVGDWINIFSSQISDYEKIKAKIQSNLARVYLGNRRADAAFFRGNAHCKYPKCPVTYCLSVPEKPKNENMAFVLVNVTREKEHLHDEKTAKKIQIRGRERNEVAEDVILNSNGSAAAYLDRLSSKAVESLPSEEVIRKIVWEYLNKNKISSCWITNLLHSADTCVKTISSAKRNNGINGYINQDFSLIMHTESQLRLIDRIPPNQRIVHVDATGGLIKIQKYNREYPEILNYCMLLKDSMKLDDHQYVLLNEMATSRQDAFQIGSMFRLLKNNYSLVNNGKQLKFRLLMCDYSWATIHAAIEVFNRDEGIGKYSHRVYRLSKMEIDPDKTELTWLGSCNSHTMHRFVKQLKKKEQRKFSILCFSLLINCTDLYFFDRVFRALCIVFLSQVQNESYEQSMNFLQKLIEVRPELSSKAEQIIKNSDCDSKPAIQDPKQENEDVDKFETIFSKGTIKSMSPFTSHFNDLKIQVLNHIEKKNENLNNMYNDVYIEFLMQNFMPYAFIWSGFVFRNLKAKEYTSRLTNGTIEKYFGTRKRFINRHHEPGAYVNKTVDIALGQALRFSSKIISDAVDDYDFSKEEIFFDDDEDLVSYDEVQMSENIELNSYRQGFYDGDGEDIFVHEHCGDFYESESSNSLKNKTQSIDSQLEQNPLTAKEIWGKKKRKIKDSKYKCFSYNQPQAVKLSKKEINPKKIHSTSQIVETVDSTQNFTLIKLDLIDESLFDLVDDSSIITKPNEVRKREHETDILSLNKKQRGEMIETIVLKVDKIEITSASLNRLIKKDRLCDSIMEAFFRSIVNEKNGYIVNSSSASKICFEGKTISPIRKKLDKIEYFSGPVFKNNHWTLLFVSVKEKHVIYLDPFGASKDEEDTVFNNWMKFAKTKSEFSEWIWNKQVVNHTKQELTDRINCGVYVCFFFYLLTQRHNLLIMDSGQMNYYRDFILEKLREKNRKK</sequence>
<dbReference type="InterPro" id="IPR003653">
    <property type="entry name" value="Peptidase_C48_C"/>
</dbReference>
<dbReference type="SUPFAM" id="SSF54001">
    <property type="entry name" value="Cysteine proteinases"/>
    <property type="match status" value="1"/>
</dbReference>
<accession>A0A3M7PIW6</accession>
<dbReference type="PROSITE" id="PS50600">
    <property type="entry name" value="ULP_PROTEASE"/>
    <property type="match status" value="1"/>
</dbReference>
<proteinExistence type="inferred from homology"/>
<gene>
    <name evidence="5" type="ORF">BpHYR1_021460</name>
</gene>
<organism evidence="5 6">
    <name type="scientific">Brachionus plicatilis</name>
    <name type="common">Marine rotifer</name>
    <name type="synonym">Brachionus muelleri</name>
    <dbReference type="NCBI Taxonomy" id="10195"/>
    <lineage>
        <taxon>Eukaryota</taxon>
        <taxon>Metazoa</taxon>
        <taxon>Spiralia</taxon>
        <taxon>Gnathifera</taxon>
        <taxon>Rotifera</taxon>
        <taxon>Eurotatoria</taxon>
        <taxon>Monogononta</taxon>
        <taxon>Pseudotrocha</taxon>
        <taxon>Ploima</taxon>
        <taxon>Brachionidae</taxon>
        <taxon>Brachionus</taxon>
    </lineage>
</organism>
<dbReference type="Pfam" id="PF02902">
    <property type="entry name" value="Peptidase_C48"/>
    <property type="match status" value="1"/>
</dbReference>
<dbReference type="InterPro" id="IPR038765">
    <property type="entry name" value="Papain-like_cys_pep_sf"/>
</dbReference>
<reference evidence="5 6" key="1">
    <citation type="journal article" date="2018" name="Sci. Rep.">
        <title>Genomic signatures of local adaptation to the degree of environmental predictability in rotifers.</title>
        <authorList>
            <person name="Franch-Gras L."/>
            <person name="Hahn C."/>
            <person name="Garcia-Roger E.M."/>
            <person name="Carmona M.J."/>
            <person name="Serra M."/>
            <person name="Gomez A."/>
        </authorList>
    </citation>
    <scope>NUCLEOTIDE SEQUENCE [LARGE SCALE GENOMIC DNA]</scope>
    <source>
        <strain evidence="5">HYR1</strain>
    </source>
</reference>
<dbReference type="GO" id="GO:0006508">
    <property type="term" value="P:proteolysis"/>
    <property type="evidence" value="ECO:0007669"/>
    <property type="project" value="UniProtKB-KW"/>
</dbReference>
<protein>
    <submittedName>
        <fullName evidence="5">KDa in NOF-FB transposable</fullName>
    </submittedName>
</protein>
<keyword evidence="3" id="KW-0378">Hydrolase</keyword>
<dbReference type="Proteomes" id="UP000276133">
    <property type="component" value="Unassembled WGS sequence"/>
</dbReference>
<evidence type="ECO:0000256" key="3">
    <source>
        <dbReference type="ARBA" id="ARBA00022801"/>
    </source>
</evidence>
<evidence type="ECO:0000313" key="6">
    <source>
        <dbReference type="Proteomes" id="UP000276133"/>
    </source>
</evidence>
<evidence type="ECO:0000313" key="5">
    <source>
        <dbReference type="EMBL" id="RMZ99012.1"/>
    </source>
</evidence>
<dbReference type="EMBL" id="REGN01010443">
    <property type="protein sequence ID" value="RMZ99012.1"/>
    <property type="molecule type" value="Genomic_DNA"/>
</dbReference>
<feature type="domain" description="Ubiquitin-like protease family profile" evidence="4">
    <location>
        <begin position="806"/>
        <end position="957"/>
    </location>
</feature>